<reference evidence="2" key="2">
    <citation type="submission" date="2020-09" db="EMBL/GenBank/DDBJ databases">
        <authorList>
            <person name="Sun Q."/>
            <person name="Zhou Y."/>
        </authorList>
    </citation>
    <scope>NUCLEOTIDE SEQUENCE</scope>
    <source>
        <strain evidence="2">CGMCC 1.12408</strain>
    </source>
</reference>
<evidence type="ECO:0000259" key="1">
    <source>
        <dbReference type="PROSITE" id="PS51462"/>
    </source>
</evidence>
<dbReference type="Gene3D" id="3.90.79.10">
    <property type="entry name" value="Nucleoside Triphosphate Pyrophosphohydrolase"/>
    <property type="match status" value="1"/>
</dbReference>
<sequence>MQIRSSVQAVIVMDDNILTIKKRAYDNKTMYILPGGGQEHGETLRDAVIRECVEETGLIVEPKELLFVSEYIGKNHQHAAWDAHVHVVVHLFRCSLVDESGFNQGTEQDAEQVSLEWIPLDKLSSYDFYPKKIVPSLISALRQEHTPEYVGDMG</sequence>
<dbReference type="PANTHER" id="PTHR43736">
    <property type="entry name" value="ADP-RIBOSE PYROPHOSPHATASE"/>
    <property type="match status" value="1"/>
</dbReference>
<dbReference type="InterPro" id="IPR000086">
    <property type="entry name" value="NUDIX_hydrolase_dom"/>
</dbReference>
<reference evidence="2" key="1">
    <citation type="journal article" date="2014" name="Int. J. Syst. Evol. Microbiol.">
        <title>Complete genome sequence of Corynebacterium casei LMG S-19264T (=DSM 44701T), isolated from a smear-ripened cheese.</title>
        <authorList>
            <consortium name="US DOE Joint Genome Institute (JGI-PGF)"/>
            <person name="Walter F."/>
            <person name="Albersmeier A."/>
            <person name="Kalinowski J."/>
            <person name="Ruckert C."/>
        </authorList>
    </citation>
    <scope>NUCLEOTIDE SEQUENCE</scope>
    <source>
        <strain evidence="2">CGMCC 1.12408</strain>
    </source>
</reference>
<dbReference type="InterPro" id="IPR015797">
    <property type="entry name" value="NUDIX_hydrolase-like_dom_sf"/>
</dbReference>
<evidence type="ECO:0000313" key="3">
    <source>
        <dbReference type="Proteomes" id="UP000613512"/>
    </source>
</evidence>
<comment type="caution">
    <text evidence="2">The sequence shown here is derived from an EMBL/GenBank/DDBJ whole genome shotgun (WGS) entry which is preliminary data.</text>
</comment>
<proteinExistence type="predicted"/>
<dbReference type="PROSITE" id="PS51462">
    <property type="entry name" value="NUDIX"/>
    <property type="match status" value="1"/>
</dbReference>
<feature type="domain" description="Nudix hydrolase" evidence="1">
    <location>
        <begin position="1"/>
        <end position="139"/>
    </location>
</feature>
<dbReference type="EMBL" id="BMEY01000001">
    <property type="protein sequence ID" value="GGA60444.1"/>
    <property type="molecule type" value="Genomic_DNA"/>
</dbReference>
<protein>
    <submittedName>
        <fullName evidence="2">ADP-ribose pyrophosphatase</fullName>
    </submittedName>
</protein>
<organism evidence="2 3">
    <name type="scientific">Ornithinibacillus halotolerans</name>
    <dbReference type="NCBI Taxonomy" id="1274357"/>
    <lineage>
        <taxon>Bacteria</taxon>
        <taxon>Bacillati</taxon>
        <taxon>Bacillota</taxon>
        <taxon>Bacilli</taxon>
        <taxon>Bacillales</taxon>
        <taxon>Bacillaceae</taxon>
        <taxon>Ornithinibacillus</taxon>
    </lineage>
</organism>
<keyword evidence="3" id="KW-1185">Reference proteome</keyword>
<evidence type="ECO:0000313" key="2">
    <source>
        <dbReference type="EMBL" id="GGA60444.1"/>
    </source>
</evidence>
<name>A0A916RN72_9BACI</name>
<dbReference type="Pfam" id="PF00293">
    <property type="entry name" value="NUDIX"/>
    <property type="match status" value="1"/>
</dbReference>
<dbReference type="AlphaFoldDB" id="A0A916RN72"/>
<dbReference type="SUPFAM" id="SSF55811">
    <property type="entry name" value="Nudix"/>
    <property type="match status" value="1"/>
</dbReference>
<dbReference type="Proteomes" id="UP000613512">
    <property type="component" value="Unassembled WGS sequence"/>
</dbReference>
<dbReference type="CDD" id="cd18880">
    <property type="entry name" value="NUDIX_ADPRase"/>
    <property type="match status" value="1"/>
</dbReference>
<gene>
    <name evidence="2" type="ORF">GCM10008025_00590</name>
</gene>
<accession>A0A916RN72</accession>
<dbReference type="RefSeq" id="WP_229740590.1">
    <property type="nucleotide sequence ID" value="NZ_BMEY01000001.1"/>
</dbReference>
<dbReference type="PANTHER" id="PTHR43736:SF2">
    <property type="entry name" value="MUTT_NUDIX FAMILY PROTEIN"/>
    <property type="match status" value="1"/>
</dbReference>